<dbReference type="InterPro" id="IPR009075">
    <property type="entry name" value="AcylCo_DH/oxidase_C"/>
</dbReference>
<keyword evidence="4 5" id="KW-0274">FAD</keyword>
<dbReference type="SUPFAM" id="SSF56645">
    <property type="entry name" value="Acyl-CoA dehydrogenase NM domain-like"/>
    <property type="match status" value="1"/>
</dbReference>
<dbReference type="Proteomes" id="UP000245634">
    <property type="component" value="Unassembled WGS sequence"/>
</dbReference>
<evidence type="ECO:0000256" key="3">
    <source>
        <dbReference type="ARBA" id="ARBA00022630"/>
    </source>
</evidence>
<dbReference type="InterPro" id="IPR036250">
    <property type="entry name" value="AcylCo_DH-like_C"/>
</dbReference>
<evidence type="ECO:0008006" key="11">
    <source>
        <dbReference type="Google" id="ProtNLM"/>
    </source>
</evidence>
<dbReference type="GO" id="GO:0050660">
    <property type="term" value="F:flavin adenine dinucleotide binding"/>
    <property type="evidence" value="ECO:0007669"/>
    <property type="project" value="InterPro"/>
</dbReference>
<keyword evidence="10" id="KW-1185">Reference proteome</keyword>
<dbReference type="FunFam" id="1.20.140.10:FF:000004">
    <property type="entry name" value="Acyl-CoA dehydrogenase FadE25"/>
    <property type="match status" value="1"/>
</dbReference>
<name>A0A316D3L9_9BACL</name>
<dbReference type="RefSeq" id="WP_109691081.1">
    <property type="nucleotide sequence ID" value="NZ_QGGL01000023.1"/>
</dbReference>
<comment type="cofactor">
    <cofactor evidence="1 5">
        <name>FAD</name>
        <dbReference type="ChEBI" id="CHEBI:57692"/>
    </cofactor>
</comment>
<reference evidence="9 10" key="1">
    <citation type="submission" date="2018-05" db="EMBL/GenBank/DDBJ databases">
        <title>Genomic Encyclopedia of Type Strains, Phase IV (KMG-IV): sequencing the most valuable type-strain genomes for metagenomic binning, comparative biology and taxonomic classification.</title>
        <authorList>
            <person name="Goeker M."/>
        </authorList>
    </citation>
    <scope>NUCLEOTIDE SEQUENCE [LARGE SCALE GENOMIC DNA]</scope>
    <source>
        <strain evidence="9 10">DSM 18773</strain>
    </source>
</reference>
<comment type="similarity">
    <text evidence="2 5">Belongs to the acyl-CoA dehydrogenase family.</text>
</comment>
<dbReference type="EMBL" id="QGGL01000023">
    <property type="protein sequence ID" value="PWK05379.1"/>
    <property type="molecule type" value="Genomic_DNA"/>
</dbReference>
<evidence type="ECO:0000259" key="7">
    <source>
        <dbReference type="Pfam" id="PF02770"/>
    </source>
</evidence>
<dbReference type="InterPro" id="IPR037069">
    <property type="entry name" value="AcylCoA_DH/ox_N_sf"/>
</dbReference>
<evidence type="ECO:0000256" key="5">
    <source>
        <dbReference type="RuleBase" id="RU362125"/>
    </source>
</evidence>
<dbReference type="Pfam" id="PF02770">
    <property type="entry name" value="Acyl-CoA_dh_M"/>
    <property type="match status" value="1"/>
</dbReference>
<dbReference type="SUPFAM" id="SSF47203">
    <property type="entry name" value="Acyl-CoA dehydrogenase C-terminal domain-like"/>
    <property type="match status" value="1"/>
</dbReference>
<dbReference type="InterPro" id="IPR009100">
    <property type="entry name" value="AcylCoA_DH/oxidase_NM_dom_sf"/>
</dbReference>
<sequence>MIIELTEKQVEWQEQFRAFVDKSIVPYAAQIDKEEILHPAVVAGMRETGYLGSMLPQAYGGLGLDEVSLGVLNEEVGRGCTSTRNLLTVHGMVGLAILRWGTQEQKDQWLPKLARGEIIGAFGLSEPDVGSDAKNIQTTAVEDGDDYVLSGTKKWITMGMIADVFLIFAQFEGKPTAFLVESTRANFTRTPIRGMMGSRGSMLAQLEMDNVRIPKENLVGKLGTGLSHVALSCLDYGRYTVAWGCIGLAQACLEASVAYAKSRQQFGKPIGEFQLIQKMLTEMVVSIKGARLLCYRSGYLKQIGDPDSILETWTAKYASSVMVTKVAGDAVQIHGGNGCHDGYPIERYYRDAKINEIIEGSTQVHEYLIARNLLQTM</sequence>
<evidence type="ECO:0000256" key="4">
    <source>
        <dbReference type="ARBA" id="ARBA00022827"/>
    </source>
</evidence>
<dbReference type="OrthoDB" id="2985879at2"/>
<evidence type="ECO:0000313" key="10">
    <source>
        <dbReference type="Proteomes" id="UP000245634"/>
    </source>
</evidence>
<evidence type="ECO:0000313" key="9">
    <source>
        <dbReference type="EMBL" id="PWK05379.1"/>
    </source>
</evidence>
<proteinExistence type="inferred from homology"/>
<dbReference type="PIRSF" id="PIRSF016578">
    <property type="entry name" value="HsaA"/>
    <property type="match status" value="1"/>
</dbReference>
<evidence type="ECO:0000259" key="6">
    <source>
        <dbReference type="Pfam" id="PF00441"/>
    </source>
</evidence>
<dbReference type="Pfam" id="PF00441">
    <property type="entry name" value="Acyl-CoA_dh_1"/>
    <property type="match status" value="1"/>
</dbReference>
<evidence type="ECO:0000256" key="2">
    <source>
        <dbReference type="ARBA" id="ARBA00009347"/>
    </source>
</evidence>
<protein>
    <recommendedName>
        <fullName evidence="11">Alkylation response protein AidB-like acyl-CoA dehydrogenase</fullName>
    </recommendedName>
</protein>
<feature type="domain" description="Acyl-CoA dehydrogenase/oxidase N-terminal" evidence="8">
    <location>
        <begin position="6"/>
        <end position="117"/>
    </location>
</feature>
<dbReference type="PANTHER" id="PTHR43884:SF12">
    <property type="entry name" value="ISOVALERYL-COA DEHYDROGENASE, MITOCHONDRIAL-RELATED"/>
    <property type="match status" value="1"/>
</dbReference>
<accession>A0A316D3L9</accession>
<dbReference type="InterPro" id="IPR046373">
    <property type="entry name" value="Acyl-CoA_Oxase/DH_mid-dom_sf"/>
</dbReference>
<comment type="caution">
    <text evidence="9">The sequence shown here is derived from an EMBL/GenBank/DDBJ whole genome shotgun (WGS) entry which is preliminary data.</text>
</comment>
<keyword evidence="5" id="KW-0560">Oxidoreductase</keyword>
<keyword evidence="3 5" id="KW-0285">Flavoprotein</keyword>
<feature type="domain" description="Acyl-CoA dehydrogenase/oxidase C-terminal" evidence="6">
    <location>
        <begin position="228"/>
        <end position="374"/>
    </location>
</feature>
<dbReference type="PANTHER" id="PTHR43884">
    <property type="entry name" value="ACYL-COA DEHYDROGENASE"/>
    <property type="match status" value="1"/>
</dbReference>
<dbReference type="Gene3D" id="1.10.540.10">
    <property type="entry name" value="Acyl-CoA dehydrogenase/oxidase, N-terminal domain"/>
    <property type="match status" value="1"/>
</dbReference>
<feature type="domain" description="Acyl-CoA oxidase/dehydrogenase middle" evidence="7">
    <location>
        <begin position="121"/>
        <end position="211"/>
    </location>
</feature>
<evidence type="ECO:0000259" key="8">
    <source>
        <dbReference type="Pfam" id="PF02771"/>
    </source>
</evidence>
<evidence type="ECO:0000256" key="1">
    <source>
        <dbReference type="ARBA" id="ARBA00001974"/>
    </source>
</evidence>
<organism evidence="9 10">
    <name type="scientific">Tumebacillus permanentifrigoris</name>
    <dbReference type="NCBI Taxonomy" id="378543"/>
    <lineage>
        <taxon>Bacteria</taxon>
        <taxon>Bacillati</taxon>
        <taxon>Bacillota</taxon>
        <taxon>Bacilli</taxon>
        <taxon>Bacillales</taxon>
        <taxon>Alicyclobacillaceae</taxon>
        <taxon>Tumebacillus</taxon>
    </lineage>
</organism>
<dbReference type="Pfam" id="PF02771">
    <property type="entry name" value="Acyl-CoA_dh_N"/>
    <property type="match status" value="1"/>
</dbReference>
<dbReference type="GO" id="GO:0003995">
    <property type="term" value="F:acyl-CoA dehydrogenase activity"/>
    <property type="evidence" value="ECO:0007669"/>
    <property type="project" value="TreeGrafter"/>
</dbReference>
<gene>
    <name evidence="9" type="ORF">C7459_1234</name>
</gene>
<dbReference type="Gene3D" id="2.40.110.10">
    <property type="entry name" value="Butyryl-CoA Dehydrogenase, subunit A, domain 2"/>
    <property type="match status" value="1"/>
</dbReference>
<dbReference type="Gene3D" id="1.20.140.10">
    <property type="entry name" value="Butyryl-CoA Dehydrogenase, subunit A, domain 3"/>
    <property type="match status" value="1"/>
</dbReference>
<dbReference type="InterPro" id="IPR006091">
    <property type="entry name" value="Acyl-CoA_Oxase/DH_mid-dom"/>
</dbReference>
<dbReference type="InterPro" id="IPR013786">
    <property type="entry name" value="AcylCoA_DH/ox_N"/>
</dbReference>
<dbReference type="AlphaFoldDB" id="A0A316D3L9"/>